<feature type="chain" id="PRO_5047440667" evidence="3">
    <location>
        <begin position="16"/>
        <end position="71"/>
    </location>
</feature>
<evidence type="ECO:0000313" key="5">
    <source>
        <dbReference type="Proteomes" id="UP000786693"/>
    </source>
</evidence>
<evidence type="ECO:0000313" key="4">
    <source>
        <dbReference type="EMBL" id="GIT94819.1"/>
    </source>
</evidence>
<proteinExistence type="predicted"/>
<keyword evidence="5" id="KW-1185">Reference proteome</keyword>
<organism evidence="4 5">
    <name type="scientific">Jannaschia pagri</name>
    <dbReference type="NCBI Taxonomy" id="2829797"/>
    <lineage>
        <taxon>Bacteria</taxon>
        <taxon>Pseudomonadati</taxon>
        <taxon>Pseudomonadota</taxon>
        <taxon>Alphaproteobacteria</taxon>
        <taxon>Rhodobacterales</taxon>
        <taxon>Roseobacteraceae</taxon>
        <taxon>Jannaschia</taxon>
    </lineage>
</organism>
<evidence type="ECO:0000256" key="2">
    <source>
        <dbReference type="SAM" id="Phobius"/>
    </source>
</evidence>
<evidence type="ECO:0000256" key="1">
    <source>
        <dbReference type="SAM" id="MobiDB-lite"/>
    </source>
</evidence>
<dbReference type="Proteomes" id="UP000786693">
    <property type="component" value="Unassembled WGS sequence"/>
</dbReference>
<feature type="compositionally biased region" description="Acidic residues" evidence="1">
    <location>
        <begin position="54"/>
        <end position="65"/>
    </location>
</feature>
<evidence type="ECO:0000256" key="3">
    <source>
        <dbReference type="SAM" id="SignalP"/>
    </source>
</evidence>
<dbReference type="EMBL" id="BPFH01000002">
    <property type="protein sequence ID" value="GIT94819.1"/>
    <property type="molecule type" value="Genomic_DNA"/>
</dbReference>
<accession>A0ABQ4NKA1</accession>
<sequence length="71" mass="7285">MRFIPLLLLAAPAHAHPGHLGTVGAHDHWVLGIGLGVIVGAAVAGWLKGGKTDEESDEQVEEASDTPEPAA</sequence>
<feature type="signal peptide" evidence="3">
    <location>
        <begin position="1"/>
        <end position="15"/>
    </location>
</feature>
<keyword evidence="2" id="KW-0812">Transmembrane</keyword>
<gene>
    <name evidence="4" type="ORF">JANAI62_14420</name>
</gene>
<keyword evidence="2" id="KW-1133">Transmembrane helix</keyword>
<keyword evidence="2" id="KW-0472">Membrane</keyword>
<dbReference type="Pfam" id="PF20506">
    <property type="entry name" value="DUF6732"/>
    <property type="match status" value="1"/>
</dbReference>
<keyword evidence="3" id="KW-0732">Signal</keyword>
<protein>
    <submittedName>
        <fullName evidence="4">Uncharacterized protein</fullName>
    </submittedName>
</protein>
<dbReference type="RefSeq" id="WP_220748319.1">
    <property type="nucleotide sequence ID" value="NZ_BPFH01000002.1"/>
</dbReference>
<name>A0ABQ4NKA1_9RHOB</name>
<reference evidence="4 5" key="1">
    <citation type="submission" date="2021-05" db="EMBL/GenBank/DDBJ databases">
        <title>Bacteria Genome sequencing.</title>
        <authorList>
            <person name="Takabe Y."/>
            <person name="Nakajima Y."/>
            <person name="Suzuki S."/>
            <person name="Shiozaki T."/>
        </authorList>
    </citation>
    <scope>NUCLEOTIDE SEQUENCE [LARGE SCALE GENOMIC DNA]</scope>
    <source>
        <strain evidence="4 5">AI_62</strain>
    </source>
</reference>
<feature type="region of interest" description="Disordered" evidence="1">
    <location>
        <begin position="49"/>
        <end position="71"/>
    </location>
</feature>
<feature type="transmembrane region" description="Helical" evidence="2">
    <location>
        <begin position="31"/>
        <end position="47"/>
    </location>
</feature>
<comment type="caution">
    <text evidence="4">The sequence shown here is derived from an EMBL/GenBank/DDBJ whole genome shotgun (WGS) entry which is preliminary data.</text>
</comment>
<dbReference type="InterPro" id="IPR046619">
    <property type="entry name" value="DUF6732"/>
</dbReference>